<dbReference type="GO" id="GO:0005829">
    <property type="term" value="C:cytosol"/>
    <property type="evidence" value="ECO:0007669"/>
    <property type="project" value="TreeGrafter"/>
</dbReference>
<dbReference type="SUPFAM" id="SSF53850">
    <property type="entry name" value="Periplasmic binding protein-like II"/>
    <property type="match status" value="1"/>
</dbReference>
<dbReference type="Pfam" id="PF00126">
    <property type="entry name" value="HTH_1"/>
    <property type="match status" value="1"/>
</dbReference>
<dbReference type="GO" id="GO:0003677">
    <property type="term" value="F:DNA binding"/>
    <property type="evidence" value="ECO:0007669"/>
    <property type="project" value="UniProtKB-KW"/>
</dbReference>
<evidence type="ECO:0000256" key="1">
    <source>
        <dbReference type="ARBA" id="ARBA00009437"/>
    </source>
</evidence>
<keyword evidence="2" id="KW-0805">Transcription regulation</keyword>
<dbReference type="EMBL" id="SGWZ01000002">
    <property type="protein sequence ID" value="RZS70014.1"/>
    <property type="molecule type" value="Genomic_DNA"/>
</dbReference>
<dbReference type="InterPro" id="IPR000847">
    <property type="entry name" value="LysR_HTH_N"/>
</dbReference>
<dbReference type="InterPro" id="IPR036388">
    <property type="entry name" value="WH-like_DNA-bd_sf"/>
</dbReference>
<comment type="caution">
    <text evidence="6">The sequence shown here is derived from an EMBL/GenBank/DDBJ whole genome shotgun (WGS) entry which is preliminary data.</text>
</comment>
<dbReference type="InterPro" id="IPR005119">
    <property type="entry name" value="LysR_subst-bd"/>
</dbReference>
<dbReference type="SUPFAM" id="SSF46785">
    <property type="entry name" value="Winged helix' DNA-binding domain"/>
    <property type="match status" value="1"/>
</dbReference>
<keyword evidence="4" id="KW-0804">Transcription</keyword>
<evidence type="ECO:0000256" key="3">
    <source>
        <dbReference type="ARBA" id="ARBA00023125"/>
    </source>
</evidence>
<dbReference type="PRINTS" id="PR00039">
    <property type="entry name" value="HTHLYSR"/>
</dbReference>
<keyword evidence="3" id="KW-0238">DNA-binding</keyword>
<evidence type="ECO:0000256" key="4">
    <source>
        <dbReference type="ARBA" id="ARBA00023163"/>
    </source>
</evidence>
<dbReference type="Gene3D" id="1.10.10.10">
    <property type="entry name" value="Winged helix-like DNA-binding domain superfamily/Winged helix DNA-binding domain"/>
    <property type="match status" value="1"/>
</dbReference>
<evidence type="ECO:0000313" key="7">
    <source>
        <dbReference type="Proteomes" id="UP000292039"/>
    </source>
</evidence>
<feature type="domain" description="HTH lysR-type" evidence="5">
    <location>
        <begin position="42"/>
        <end position="99"/>
    </location>
</feature>
<name>A0A4Q7MN82_9BURK</name>
<dbReference type="AlphaFoldDB" id="A0A4Q7MN82"/>
<reference evidence="6 7" key="1">
    <citation type="submission" date="2019-02" db="EMBL/GenBank/DDBJ databases">
        <title>Genomic Encyclopedia of Type Strains, Phase IV (KMG-IV): sequencing the most valuable type-strain genomes for metagenomic binning, comparative biology and taxonomic classification.</title>
        <authorList>
            <person name="Goeker M."/>
        </authorList>
    </citation>
    <scope>NUCLEOTIDE SEQUENCE [LARGE SCALE GENOMIC DNA]</scope>
    <source>
        <strain evidence="6 7">DSM 16618</strain>
    </source>
</reference>
<dbReference type="InterPro" id="IPR036390">
    <property type="entry name" value="WH_DNA-bd_sf"/>
</dbReference>
<dbReference type="Gene3D" id="3.40.190.290">
    <property type="match status" value="1"/>
</dbReference>
<organism evidence="6 7">
    <name type="scientific">Kerstersia gyiorum</name>
    <dbReference type="NCBI Taxonomy" id="206506"/>
    <lineage>
        <taxon>Bacteria</taxon>
        <taxon>Pseudomonadati</taxon>
        <taxon>Pseudomonadota</taxon>
        <taxon>Betaproteobacteria</taxon>
        <taxon>Burkholderiales</taxon>
        <taxon>Alcaligenaceae</taxon>
        <taxon>Kerstersia</taxon>
    </lineage>
</organism>
<evidence type="ECO:0000259" key="5">
    <source>
        <dbReference type="PROSITE" id="PS50931"/>
    </source>
</evidence>
<evidence type="ECO:0000313" key="6">
    <source>
        <dbReference type="EMBL" id="RZS70014.1"/>
    </source>
</evidence>
<proteinExistence type="inferred from homology"/>
<dbReference type="PROSITE" id="PS50931">
    <property type="entry name" value="HTH_LYSR"/>
    <property type="match status" value="1"/>
</dbReference>
<dbReference type="InterPro" id="IPR050950">
    <property type="entry name" value="HTH-type_LysR_regulators"/>
</dbReference>
<dbReference type="PANTHER" id="PTHR30419:SF8">
    <property type="entry name" value="NITROGEN ASSIMILATION TRANSCRIPTIONAL ACTIVATOR-RELATED"/>
    <property type="match status" value="1"/>
</dbReference>
<comment type="similarity">
    <text evidence="1">Belongs to the LysR transcriptional regulatory family.</text>
</comment>
<dbReference type="PANTHER" id="PTHR30419">
    <property type="entry name" value="HTH-TYPE TRANSCRIPTIONAL REGULATOR YBHD"/>
    <property type="match status" value="1"/>
</dbReference>
<dbReference type="Pfam" id="PF03466">
    <property type="entry name" value="LysR_substrate"/>
    <property type="match status" value="1"/>
</dbReference>
<evidence type="ECO:0000256" key="2">
    <source>
        <dbReference type="ARBA" id="ARBA00023015"/>
    </source>
</evidence>
<dbReference type="Proteomes" id="UP000292039">
    <property type="component" value="Unassembled WGS sequence"/>
</dbReference>
<accession>A0A4Q7MN82</accession>
<sequence>MTEPQPTLPSLTGPADPTAGAVTAQDALHDAQLMARRLSARLKMRHLQLLLLIQQHGSLTRVAEHLSTSQPAITNTLGELESLFGAQLFNRSSRGMAPTALGEVVLARASVIINDLGHLVHDVQASGAGLAARLQIGVTPFVSSRIVADALALLQQEPPRLAVRMHQGSSAQLLAQLRDHSLDAAIGRADPALNLEGLDFEPLYPQPPRLIANRRLAAQLSRRPLDWQALAELDWILGAPGTPMREQVAGLFLQAGIVPPLPITESHSAELIGALIASSEQSISIVPADIANELVRVAGVAIVPYTLGWQLPPIALFTRRDSRTRETCRRFAAALRQACGQMRPARPADPY</sequence>
<dbReference type="GO" id="GO:0003700">
    <property type="term" value="F:DNA-binding transcription factor activity"/>
    <property type="evidence" value="ECO:0007669"/>
    <property type="project" value="InterPro"/>
</dbReference>
<protein>
    <submittedName>
        <fullName evidence="6">LysR family transcriptional regulator</fullName>
    </submittedName>
</protein>
<gene>
    <name evidence="6" type="ORF">EV679_1402</name>
</gene>